<keyword evidence="5" id="KW-0732">Signal</keyword>
<evidence type="ECO:0000256" key="1">
    <source>
        <dbReference type="ARBA" id="ARBA00022617"/>
    </source>
</evidence>
<evidence type="ECO:0000256" key="3">
    <source>
        <dbReference type="ARBA" id="ARBA00023004"/>
    </source>
</evidence>
<feature type="chain" id="PRO_5046279761" evidence="5">
    <location>
        <begin position="22"/>
        <end position="195"/>
    </location>
</feature>
<dbReference type="PROSITE" id="PS51007">
    <property type="entry name" value="CYTC"/>
    <property type="match status" value="1"/>
</dbReference>
<dbReference type="Gene3D" id="1.10.760.10">
    <property type="entry name" value="Cytochrome c-like domain"/>
    <property type="match status" value="1"/>
</dbReference>
<protein>
    <submittedName>
        <fullName evidence="7">C-type cytochrome</fullName>
    </submittedName>
</protein>
<gene>
    <name evidence="7" type="ORF">ACFOSU_15870</name>
</gene>
<evidence type="ECO:0000256" key="4">
    <source>
        <dbReference type="PROSITE-ProRule" id="PRU00433"/>
    </source>
</evidence>
<dbReference type="SUPFAM" id="SSF46626">
    <property type="entry name" value="Cytochrome c"/>
    <property type="match status" value="1"/>
</dbReference>
<keyword evidence="3 4" id="KW-0408">Iron</keyword>
<keyword evidence="2 4" id="KW-0479">Metal-binding</keyword>
<evidence type="ECO:0000313" key="8">
    <source>
        <dbReference type="Proteomes" id="UP001595462"/>
    </source>
</evidence>
<sequence length="195" mass="20588">MSRTIALTLVFGLTISSVALAEQADYGLGRPASDAEIAGWNIDVRPSGAGLPEGSGTAGDGEAIYKTQCAACHGPKGENGAFPRLVGGQGTLASDKPIKTVGSYWPYATTLYDYIHRAMPLTSPQSLSPDETYAVTAYVLYLNGLVDRDEALDAGTLAKVEMPNRNGFVSPDPRPDVSNEACMQDCVQNSELKAK</sequence>
<keyword evidence="1 4" id="KW-0349">Heme</keyword>
<dbReference type="PANTHER" id="PTHR35008:SF8">
    <property type="entry name" value="ALCOHOL DEHYDROGENASE CYTOCHROME C SUBUNIT"/>
    <property type="match status" value="1"/>
</dbReference>
<reference evidence="8" key="1">
    <citation type="journal article" date="2019" name="Int. J. Syst. Evol. Microbiol.">
        <title>The Global Catalogue of Microorganisms (GCM) 10K type strain sequencing project: providing services to taxonomists for standard genome sequencing and annotation.</title>
        <authorList>
            <consortium name="The Broad Institute Genomics Platform"/>
            <consortium name="The Broad Institute Genome Sequencing Center for Infectious Disease"/>
            <person name="Wu L."/>
            <person name="Ma J."/>
        </authorList>
    </citation>
    <scope>NUCLEOTIDE SEQUENCE [LARGE SCALE GENOMIC DNA]</scope>
    <source>
        <strain evidence="8">KCTC 52640</strain>
    </source>
</reference>
<evidence type="ECO:0000259" key="6">
    <source>
        <dbReference type="PROSITE" id="PS51007"/>
    </source>
</evidence>
<evidence type="ECO:0000256" key="2">
    <source>
        <dbReference type="ARBA" id="ARBA00022723"/>
    </source>
</evidence>
<dbReference type="PANTHER" id="PTHR35008">
    <property type="entry name" value="BLL4482 PROTEIN-RELATED"/>
    <property type="match status" value="1"/>
</dbReference>
<evidence type="ECO:0000256" key="5">
    <source>
        <dbReference type="SAM" id="SignalP"/>
    </source>
</evidence>
<dbReference type="Pfam" id="PF13442">
    <property type="entry name" value="Cytochrome_CBB3"/>
    <property type="match status" value="1"/>
</dbReference>
<feature type="signal peptide" evidence="5">
    <location>
        <begin position="1"/>
        <end position="21"/>
    </location>
</feature>
<proteinExistence type="predicted"/>
<evidence type="ECO:0000313" key="7">
    <source>
        <dbReference type="EMBL" id="MFC3105355.1"/>
    </source>
</evidence>
<comment type="caution">
    <text evidence="7">The sequence shown here is derived from an EMBL/GenBank/DDBJ whole genome shotgun (WGS) entry which is preliminary data.</text>
</comment>
<dbReference type="InterPro" id="IPR009056">
    <property type="entry name" value="Cyt_c-like_dom"/>
</dbReference>
<name>A0ABV7EUA4_9GAMM</name>
<dbReference type="InterPro" id="IPR051459">
    <property type="entry name" value="Cytochrome_c-type_DH"/>
</dbReference>
<dbReference type="Proteomes" id="UP001595462">
    <property type="component" value="Unassembled WGS sequence"/>
</dbReference>
<dbReference type="EMBL" id="JBHRSS010000008">
    <property type="protein sequence ID" value="MFC3105355.1"/>
    <property type="molecule type" value="Genomic_DNA"/>
</dbReference>
<feature type="domain" description="Cytochrome c" evidence="6">
    <location>
        <begin position="56"/>
        <end position="143"/>
    </location>
</feature>
<dbReference type="InterPro" id="IPR036909">
    <property type="entry name" value="Cyt_c-like_dom_sf"/>
</dbReference>
<keyword evidence="8" id="KW-1185">Reference proteome</keyword>
<organism evidence="7 8">
    <name type="scientific">Salinisphaera aquimarina</name>
    <dbReference type="NCBI Taxonomy" id="2094031"/>
    <lineage>
        <taxon>Bacteria</taxon>
        <taxon>Pseudomonadati</taxon>
        <taxon>Pseudomonadota</taxon>
        <taxon>Gammaproteobacteria</taxon>
        <taxon>Salinisphaerales</taxon>
        <taxon>Salinisphaeraceae</taxon>
        <taxon>Salinisphaera</taxon>
    </lineage>
</organism>
<dbReference type="RefSeq" id="WP_380690911.1">
    <property type="nucleotide sequence ID" value="NZ_JBHRSS010000008.1"/>
</dbReference>
<accession>A0ABV7EUA4</accession>